<gene>
    <name evidence="1" type="ORF">VJJ08_04170</name>
</gene>
<proteinExistence type="predicted"/>
<keyword evidence="2" id="KW-1185">Reference proteome</keyword>
<dbReference type="EMBL" id="JAYKBW010000004">
    <property type="protein sequence ID" value="MEB3074499.1"/>
    <property type="molecule type" value="Genomic_DNA"/>
</dbReference>
<name>A0ABU5Z796_9FLAO</name>
<evidence type="ECO:0000313" key="2">
    <source>
        <dbReference type="Proteomes" id="UP001311730"/>
    </source>
</evidence>
<sequence>MSGQTSDPSGQLPPCPLTTDYCPLTTDYWKKLTIKTFYIEKKARTLLSQYMYPNEETIRKYFTSGFAIRSACL</sequence>
<organism evidence="1 2">
    <name type="scientific">Capnocytophaga gingivalis</name>
    <dbReference type="NCBI Taxonomy" id="1017"/>
    <lineage>
        <taxon>Bacteria</taxon>
        <taxon>Pseudomonadati</taxon>
        <taxon>Bacteroidota</taxon>
        <taxon>Flavobacteriia</taxon>
        <taxon>Flavobacteriales</taxon>
        <taxon>Flavobacteriaceae</taxon>
        <taxon>Capnocytophaga</taxon>
    </lineage>
</organism>
<evidence type="ECO:0000313" key="1">
    <source>
        <dbReference type="EMBL" id="MEB3074499.1"/>
    </source>
</evidence>
<dbReference type="RefSeq" id="WP_323982879.1">
    <property type="nucleotide sequence ID" value="NZ_JAYKBW010000004.1"/>
</dbReference>
<accession>A0ABU5Z796</accession>
<reference evidence="1 2" key="1">
    <citation type="submission" date="2023-12" db="EMBL/GenBank/DDBJ databases">
        <title>Genomic sequences of Capnocytophaga and Parvimonas strains.</title>
        <authorList>
            <person name="Watt R.M."/>
            <person name="Wang M."/>
            <person name="Yang T."/>
            <person name="Tong W.M."/>
        </authorList>
    </citation>
    <scope>NUCLEOTIDE SEQUENCE [LARGE SCALE GENOMIC DNA]</scope>
    <source>
        <strain evidence="1 2">CCUG 13096</strain>
    </source>
</reference>
<protein>
    <submittedName>
        <fullName evidence="1">Uncharacterized protein</fullName>
    </submittedName>
</protein>
<dbReference type="Proteomes" id="UP001311730">
    <property type="component" value="Unassembled WGS sequence"/>
</dbReference>
<comment type="caution">
    <text evidence="1">The sequence shown here is derived from an EMBL/GenBank/DDBJ whole genome shotgun (WGS) entry which is preliminary data.</text>
</comment>